<dbReference type="Gene3D" id="1.10.8.430">
    <property type="entry name" value="Helical domain of apoptotic protease-activating factors"/>
    <property type="match status" value="1"/>
</dbReference>
<dbReference type="InterPro" id="IPR058192">
    <property type="entry name" value="WHD_ROQ1-like"/>
</dbReference>
<dbReference type="PANTHER" id="PTHR11017:SF570">
    <property type="entry name" value="DISEASE RESISTANCE PROTEIN (TIR-NBS CLASS)-RELATED"/>
    <property type="match status" value="1"/>
</dbReference>
<dbReference type="SUPFAM" id="SSF52200">
    <property type="entry name" value="Toll/Interleukin receptor TIR domain"/>
    <property type="match status" value="1"/>
</dbReference>
<dbReference type="InterPro" id="IPR042197">
    <property type="entry name" value="Apaf_helical"/>
</dbReference>
<keyword evidence="6" id="KW-1185">Reference proteome</keyword>
<evidence type="ECO:0000259" key="4">
    <source>
        <dbReference type="PROSITE" id="PS50104"/>
    </source>
</evidence>
<dbReference type="GO" id="GO:0006952">
    <property type="term" value="P:defense response"/>
    <property type="evidence" value="ECO:0007669"/>
    <property type="project" value="InterPro"/>
</dbReference>
<sequence>MALLTNKRAFSSSFTQRCKYDVFLSFRGEDTRNAFTSNLNGILRHNGINTFMDDELQRGEKISNELFETIESSKISIIVFSKNYATSTWCLDELVKILECKKNGQVVFPVFYKVDPSEVRSQKGKFGEALAKHEENFKYDMNKVQRWRVALNEAGNLSGWHYKNDRPQFRFIQEIFEEISRAKLNFSQVFVVKYPVGIDSRIEEISCCLDIELNDVRMLVIHGLPGIGKTTIAKAIFNLIAYRFEGSSFLEDVRENSKTNDGVLQLQEALYYEILGGRNLNVHGVSKRINVIMEKIQHKKILLILDDVEKLVQVENLLGKCNWFASGSRIIITTREKKLLSTLREDCHLIYYKVKELDDRESHELFCQHAFKRNKPTEDYLEIVHQFIRYAKGLPLVLKIIGDDLYDKNLQCWKSALDKYKRIPKSDIQEVLKISYDGLDQIQRDIFLDIACFLKGFYKNLVVDILQSSNFHDPYYDIEKLIDKSLIVVAKDDKLLMHDLIQQMGLEIARQESEVSKKHRRLLCYEDALEVLNRDTGLDEIRGITLSLPQPRKMQLNLEKMKSLKYLTIRKVICEDLKSLPNGLRLLDWNEFPLSSLPSTFEPTKLVVLNMRRSHIKLDEHFERCRFETLKYIDFTYCKNITKVPDLSVIAPNIKKLELFRCKNLVEVHQSVGLLEKLEIWNLNECRNLRILPTKLQLKSLKIFYLFGSESLEQGTERLALLSSIGYLTGLRELTISLKNVKHVPSNISDLQNLRRLSMHDCDEFPKAMDTPGCFPNLERLHIFYSNITTLPEIAIIYPQLKILVLHCCWNLLKIPRLPHCIHVVSAKGCNSLNSQSRRRLVNQFLNFANGKQFGEFIGLQQNIVCARGMRHQDSDSETNFESESEFDFDEATSEMDLTWKLYDYYSLALPGCKIPKWLFNHQSVGSSISFSVGRKLPSFAFCVALKVELKDDVPYEYEFRMFTCSVYMCINGFERGLVHINFILPPSSFMWFHYRRDKSLEDIILGDWNDIEIRFECSNYDPKITKITTERCGVHVSCICPPCNFAANEDADFNPCPPLNKMRTS</sequence>
<dbReference type="PANTHER" id="PTHR11017">
    <property type="entry name" value="LEUCINE-RICH REPEAT-CONTAINING PROTEIN"/>
    <property type="match status" value="1"/>
</dbReference>
<dbReference type="Proteomes" id="UP001459277">
    <property type="component" value="Unassembled WGS sequence"/>
</dbReference>
<evidence type="ECO:0000313" key="5">
    <source>
        <dbReference type="EMBL" id="KAL0005589.1"/>
    </source>
</evidence>
<dbReference type="Gene3D" id="3.80.10.10">
    <property type="entry name" value="Ribonuclease Inhibitor"/>
    <property type="match status" value="2"/>
</dbReference>
<dbReference type="InterPro" id="IPR035897">
    <property type="entry name" value="Toll_tir_struct_dom_sf"/>
</dbReference>
<evidence type="ECO:0000256" key="2">
    <source>
        <dbReference type="ARBA" id="ARBA00022737"/>
    </source>
</evidence>
<dbReference type="InterPro" id="IPR044974">
    <property type="entry name" value="Disease_R_plants"/>
</dbReference>
<dbReference type="GO" id="GO:0043531">
    <property type="term" value="F:ADP binding"/>
    <property type="evidence" value="ECO:0007669"/>
    <property type="project" value="InterPro"/>
</dbReference>
<dbReference type="SUPFAM" id="SSF52540">
    <property type="entry name" value="P-loop containing nucleoside triphosphate hydrolases"/>
    <property type="match status" value="1"/>
</dbReference>
<dbReference type="SMART" id="SM00255">
    <property type="entry name" value="TIR"/>
    <property type="match status" value="1"/>
</dbReference>
<keyword evidence="2" id="KW-0677">Repeat</keyword>
<evidence type="ECO:0000313" key="6">
    <source>
        <dbReference type="Proteomes" id="UP001459277"/>
    </source>
</evidence>
<dbReference type="EMBL" id="JAZDWU010000004">
    <property type="protein sequence ID" value="KAL0005589.1"/>
    <property type="molecule type" value="Genomic_DNA"/>
</dbReference>
<evidence type="ECO:0000256" key="3">
    <source>
        <dbReference type="ARBA" id="ARBA00023027"/>
    </source>
</evidence>
<comment type="caution">
    <text evidence="5">The sequence shown here is derived from an EMBL/GenBank/DDBJ whole genome shotgun (WGS) entry which is preliminary data.</text>
</comment>
<dbReference type="Pfam" id="PF01582">
    <property type="entry name" value="TIR"/>
    <property type="match status" value="1"/>
</dbReference>
<protein>
    <recommendedName>
        <fullName evidence="4">TIR domain-containing protein</fullName>
    </recommendedName>
</protein>
<gene>
    <name evidence="5" type="ORF">SO802_013150</name>
</gene>
<dbReference type="InterPro" id="IPR000157">
    <property type="entry name" value="TIR_dom"/>
</dbReference>
<evidence type="ECO:0000256" key="1">
    <source>
        <dbReference type="ARBA" id="ARBA00022614"/>
    </source>
</evidence>
<proteinExistence type="predicted"/>
<dbReference type="SMART" id="SM00382">
    <property type="entry name" value="AAA"/>
    <property type="match status" value="1"/>
</dbReference>
<dbReference type="InterPro" id="IPR027417">
    <property type="entry name" value="P-loop_NTPase"/>
</dbReference>
<dbReference type="PROSITE" id="PS50104">
    <property type="entry name" value="TIR"/>
    <property type="match status" value="1"/>
</dbReference>
<dbReference type="InterPro" id="IPR003593">
    <property type="entry name" value="AAA+_ATPase"/>
</dbReference>
<keyword evidence="1" id="KW-0433">Leucine-rich repeat</keyword>
<feature type="domain" description="TIR" evidence="4">
    <location>
        <begin position="18"/>
        <end position="183"/>
    </location>
</feature>
<name>A0AAW2D7J3_9ROSI</name>
<dbReference type="Pfam" id="PF23282">
    <property type="entry name" value="WHD_ROQ1"/>
    <property type="match status" value="1"/>
</dbReference>
<dbReference type="Gene3D" id="3.40.50.10140">
    <property type="entry name" value="Toll/interleukin-1 receptor homology (TIR) domain"/>
    <property type="match status" value="1"/>
</dbReference>
<accession>A0AAW2D7J3</accession>
<dbReference type="AlphaFoldDB" id="A0AAW2D7J3"/>
<dbReference type="Gene3D" id="3.40.50.300">
    <property type="entry name" value="P-loop containing nucleotide triphosphate hydrolases"/>
    <property type="match status" value="1"/>
</dbReference>
<dbReference type="FunFam" id="3.40.50.10140:FF:000007">
    <property type="entry name" value="Disease resistance protein (TIR-NBS-LRR class)"/>
    <property type="match status" value="1"/>
</dbReference>
<dbReference type="GO" id="GO:0007165">
    <property type="term" value="P:signal transduction"/>
    <property type="evidence" value="ECO:0007669"/>
    <property type="project" value="InterPro"/>
</dbReference>
<dbReference type="InterPro" id="IPR032675">
    <property type="entry name" value="LRR_dom_sf"/>
</dbReference>
<organism evidence="5 6">
    <name type="scientific">Lithocarpus litseifolius</name>
    <dbReference type="NCBI Taxonomy" id="425828"/>
    <lineage>
        <taxon>Eukaryota</taxon>
        <taxon>Viridiplantae</taxon>
        <taxon>Streptophyta</taxon>
        <taxon>Embryophyta</taxon>
        <taxon>Tracheophyta</taxon>
        <taxon>Spermatophyta</taxon>
        <taxon>Magnoliopsida</taxon>
        <taxon>eudicotyledons</taxon>
        <taxon>Gunneridae</taxon>
        <taxon>Pentapetalae</taxon>
        <taxon>rosids</taxon>
        <taxon>fabids</taxon>
        <taxon>Fagales</taxon>
        <taxon>Fagaceae</taxon>
        <taxon>Lithocarpus</taxon>
    </lineage>
</organism>
<dbReference type="Pfam" id="PF00931">
    <property type="entry name" value="NB-ARC"/>
    <property type="match status" value="1"/>
</dbReference>
<dbReference type="InterPro" id="IPR002182">
    <property type="entry name" value="NB-ARC"/>
</dbReference>
<keyword evidence="3" id="KW-0520">NAD</keyword>
<dbReference type="SUPFAM" id="SSF52058">
    <property type="entry name" value="L domain-like"/>
    <property type="match status" value="1"/>
</dbReference>
<reference evidence="5 6" key="1">
    <citation type="submission" date="2024-01" db="EMBL/GenBank/DDBJ databases">
        <title>A telomere-to-telomere, gap-free genome of sweet tea (Lithocarpus litseifolius).</title>
        <authorList>
            <person name="Zhou J."/>
        </authorList>
    </citation>
    <scope>NUCLEOTIDE SEQUENCE [LARGE SCALE GENOMIC DNA]</scope>
    <source>
        <strain evidence="5">Zhou-2022a</strain>
        <tissue evidence="5">Leaf</tissue>
    </source>
</reference>
<dbReference type="PRINTS" id="PR00364">
    <property type="entry name" value="DISEASERSIST"/>
</dbReference>